<name>A0A4S4L2C3_9AGAM</name>
<feature type="domain" description="Major facilitator superfamily (MFS) profile" evidence="7">
    <location>
        <begin position="1"/>
        <end position="479"/>
    </location>
</feature>
<feature type="transmembrane region" description="Helical" evidence="6">
    <location>
        <begin position="457"/>
        <end position="476"/>
    </location>
</feature>
<reference evidence="8 9" key="1">
    <citation type="submission" date="2019-02" db="EMBL/GenBank/DDBJ databases">
        <title>Genome sequencing of the rare red list fungi Phellinidium pouzarii.</title>
        <authorList>
            <person name="Buettner E."/>
            <person name="Kellner H."/>
        </authorList>
    </citation>
    <scope>NUCLEOTIDE SEQUENCE [LARGE SCALE GENOMIC DNA]</scope>
    <source>
        <strain evidence="8 9">DSM 108285</strain>
    </source>
</reference>
<evidence type="ECO:0000259" key="7">
    <source>
        <dbReference type="PROSITE" id="PS50850"/>
    </source>
</evidence>
<feature type="transmembrane region" description="Helical" evidence="6">
    <location>
        <begin position="128"/>
        <end position="149"/>
    </location>
</feature>
<feature type="transmembrane region" description="Helical" evidence="6">
    <location>
        <begin position="388"/>
        <end position="408"/>
    </location>
</feature>
<feature type="transmembrane region" description="Helical" evidence="6">
    <location>
        <begin position="155"/>
        <end position="174"/>
    </location>
</feature>
<evidence type="ECO:0000256" key="4">
    <source>
        <dbReference type="ARBA" id="ARBA00023136"/>
    </source>
</evidence>
<keyword evidence="4 6" id="KW-0472">Membrane</keyword>
<feature type="compositionally biased region" description="Polar residues" evidence="5">
    <location>
        <begin position="209"/>
        <end position="218"/>
    </location>
</feature>
<comment type="caution">
    <text evidence="8">The sequence shown here is derived from an EMBL/GenBank/DDBJ whole genome shotgun (WGS) entry which is preliminary data.</text>
</comment>
<evidence type="ECO:0000256" key="1">
    <source>
        <dbReference type="ARBA" id="ARBA00004141"/>
    </source>
</evidence>
<dbReference type="SUPFAM" id="SSF103473">
    <property type="entry name" value="MFS general substrate transporter"/>
    <property type="match status" value="1"/>
</dbReference>
<dbReference type="AlphaFoldDB" id="A0A4S4L2C3"/>
<evidence type="ECO:0000256" key="6">
    <source>
        <dbReference type="SAM" id="Phobius"/>
    </source>
</evidence>
<gene>
    <name evidence="8" type="ORF">EW145_g4755</name>
</gene>
<feature type="transmembrane region" description="Helical" evidence="6">
    <location>
        <begin position="66"/>
        <end position="85"/>
    </location>
</feature>
<evidence type="ECO:0000313" key="9">
    <source>
        <dbReference type="Proteomes" id="UP000308199"/>
    </source>
</evidence>
<dbReference type="InterPro" id="IPR036259">
    <property type="entry name" value="MFS_trans_sf"/>
</dbReference>
<dbReference type="PANTHER" id="PTHR23502:SF5">
    <property type="entry name" value="QUINIDINE RESISTANCE PROTEIN 3"/>
    <property type="match status" value="1"/>
</dbReference>
<feature type="transmembrane region" description="Helical" evidence="6">
    <location>
        <begin position="97"/>
        <end position="116"/>
    </location>
</feature>
<proteinExistence type="predicted"/>
<keyword evidence="9" id="KW-1185">Reference proteome</keyword>
<dbReference type="Pfam" id="PF07690">
    <property type="entry name" value="MFS_1"/>
    <property type="match status" value="1"/>
</dbReference>
<sequence>MSGTGAPTVLAAPLNQSITTLNDHTTVMPIHSSKQEASNTADGAKPDIEHVLVQDDPRKWSAGRKIVYLTSELIFIAGCIIVGTAKNIDVVIAMRCLQAFGSSAVFSVGAGTLADIYDPHERGKMMGIYYAAPLLGPSLGPILGGALTQTWNWRATFYFLAAMCALSFASFFLFKDTFRKERSLAYQGALRRMKIHREHSLKKKDPVVESQTTSTTLSVHGDVKTEEDSAATTEKDLEAQNDIIIETPTKQSVPEPPSVQDIKLSLRDVNPLAPLPNVLKRRSNLLVLLASGLLFAFSYSIIYTCSRTFSDFYGYNSLQVGLVLLAFGVGSMCGSICGGRWSDRSLQLLRAKYGKSNPEMRLKSTKWAMAALPLSSLAYAWLCQKKVHVAAVCTALFFAGFLSIWIYSSTLAYIVDANTGLSATAVACNSCFRGVLGFAAAELAVPLQTSIGDGGLYTIWAGLLGVSGILITFVLWRGKEWREIDAAKEEAARQASE</sequence>
<feature type="compositionally biased region" description="Basic and acidic residues" evidence="5">
    <location>
        <begin position="221"/>
        <end position="233"/>
    </location>
</feature>
<dbReference type="InterPro" id="IPR020846">
    <property type="entry name" value="MFS_dom"/>
</dbReference>
<evidence type="ECO:0000256" key="5">
    <source>
        <dbReference type="SAM" id="MobiDB-lite"/>
    </source>
</evidence>
<organism evidence="8 9">
    <name type="scientific">Phellinidium pouzarii</name>
    <dbReference type="NCBI Taxonomy" id="167371"/>
    <lineage>
        <taxon>Eukaryota</taxon>
        <taxon>Fungi</taxon>
        <taxon>Dikarya</taxon>
        <taxon>Basidiomycota</taxon>
        <taxon>Agaricomycotina</taxon>
        <taxon>Agaricomycetes</taxon>
        <taxon>Hymenochaetales</taxon>
        <taxon>Hymenochaetaceae</taxon>
        <taxon>Phellinidium</taxon>
    </lineage>
</organism>
<dbReference type="PROSITE" id="PS50850">
    <property type="entry name" value="MFS"/>
    <property type="match status" value="1"/>
</dbReference>
<dbReference type="OrthoDB" id="2585655at2759"/>
<dbReference type="GO" id="GO:0005886">
    <property type="term" value="C:plasma membrane"/>
    <property type="evidence" value="ECO:0007669"/>
    <property type="project" value="TreeGrafter"/>
</dbReference>
<dbReference type="EMBL" id="SGPK01000257">
    <property type="protein sequence ID" value="THH05496.1"/>
    <property type="molecule type" value="Genomic_DNA"/>
</dbReference>
<protein>
    <recommendedName>
        <fullName evidence="7">Major facilitator superfamily (MFS) profile domain-containing protein</fullName>
    </recommendedName>
</protein>
<dbReference type="Proteomes" id="UP000308199">
    <property type="component" value="Unassembled WGS sequence"/>
</dbReference>
<feature type="region of interest" description="Disordered" evidence="5">
    <location>
        <begin position="201"/>
        <end position="233"/>
    </location>
</feature>
<feature type="transmembrane region" description="Helical" evidence="6">
    <location>
        <begin position="322"/>
        <end position="343"/>
    </location>
</feature>
<dbReference type="PANTHER" id="PTHR23502">
    <property type="entry name" value="MAJOR FACILITATOR SUPERFAMILY"/>
    <property type="match status" value="1"/>
</dbReference>
<dbReference type="Gene3D" id="1.20.1720.10">
    <property type="entry name" value="Multidrug resistance protein D"/>
    <property type="match status" value="1"/>
</dbReference>
<dbReference type="GO" id="GO:0022857">
    <property type="term" value="F:transmembrane transporter activity"/>
    <property type="evidence" value="ECO:0007669"/>
    <property type="project" value="InterPro"/>
</dbReference>
<comment type="subcellular location">
    <subcellularLocation>
        <location evidence="1">Membrane</location>
        <topology evidence="1">Multi-pass membrane protein</topology>
    </subcellularLocation>
</comment>
<evidence type="ECO:0000256" key="2">
    <source>
        <dbReference type="ARBA" id="ARBA00022692"/>
    </source>
</evidence>
<dbReference type="Gene3D" id="1.20.1250.20">
    <property type="entry name" value="MFS general substrate transporter like domains"/>
    <property type="match status" value="1"/>
</dbReference>
<evidence type="ECO:0000313" key="8">
    <source>
        <dbReference type="EMBL" id="THH05496.1"/>
    </source>
</evidence>
<accession>A0A4S4L2C3</accession>
<dbReference type="InterPro" id="IPR011701">
    <property type="entry name" value="MFS"/>
</dbReference>
<evidence type="ECO:0000256" key="3">
    <source>
        <dbReference type="ARBA" id="ARBA00022989"/>
    </source>
</evidence>
<feature type="transmembrane region" description="Helical" evidence="6">
    <location>
        <begin position="285"/>
        <end position="302"/>
    </location>
</feature>
<keyword evidence="3 6" id="KW-1133">Transmembrane helix</keyword>
<keyword evidence="2 6" id="KW-0812">Transmembrane</keyword>